<evidence type="ECO:0000259" key="2">
    <source>
        <dbReference type="Pfam" id="PF13635"/>
    </source>
</evidence>
<protein>
    <submittedName>
        <fullName evidence="3">Archaeal ATPase, fused to C-terminal DUF234 domain</fullName>
    </submittedName>
</protein>
<dbReference type="InterPro" id="IPR027417">
    <property type="entry name" value="P-loop_NTPase"/>
</dbReference>
<dbReference type="AlphaFoldDB" id="A0A1W1CM73"/>
<name>A0A1W1CM73_9ZZZZ</name>
<gene>
    <name evidence="3" type="ORF">MNB_SV-12-1267</name>
</gene>
<dbReference type="InterPro" id="IPR025420">
    <property type="entry name" value="DUF4143"/>
</dbReference>
<dbReference type="Pfam" id="PF13635">
    <property type="entry name" value="DUF4143"/>
    <property type="match status" value="1"/>
</dbReference>
<accession>A0A1W1CM73</accession>
<dbReference type="SUPFAM" id="SSF52540">
    <property type="entry name" value="P-loop containing nucleoside triphosphate hydrolases"/>
    <property type="match status" value="1"/>
</dbReference>
<feature type="domain" description="DUF4143" evidence="2">
    <location>
        <begin position="255"/>
        <end position="417"/>
    </location>
</feature>
<dbReference type="PANTHER" id="PTHR34704:SF1">
    <property type="entry name" value="ATPASE"/>
    <property type="match status" value="1"/>
</dbReference>
<proteinExistence type="predicted"/>
<dbReference type="InterPro" id="IPR011579">
    <property type="entry name" value="ATPase_dom"/>
</dbReference>
<dbReference type="Pfam" id="PF01637">
    <property type="entry name" value="ATPase_2"/>
    <property type="match status" value="1"/>
</dbReference>
<dbReference type="InterPro" id="IPR036390">
    <property type="entry name" value="WH_DNA-bd_sf"/>
</dbReference>
<organism evidence="3">
    <name type="scientific">hydrothermal vent metagenome</name>
    <dbReference type="NCBI Taxonomy" id="652676"/>
    <lineage>
        <taxon>unclassified sequences</taxon>
        <taxon>metagenomes</taxon>
        <taxon>ecological metagenomes</taxon>
    </lineage>
</organism>
<reference evidence="3" key="1">
    <citation type="submission" date="2016-10" db="EMBL/GenBank/DDBJ databases">
        <authorList>
            <person name="de Groot N.N."/>
        </authorList>
    </citation>
    <scope>NUCLEOTIDE SEQUENCE</scope>
</reference>
<feature type="domain" description="ATPase" evidence="1">
    <location>
        <begin position="4"/>
        <end position="213"/>
    </location>
</feature>
<evidence type="ECO:0000259" key="1">
    <source>
        <dbReference type="Pfam" id="PF01637"/>
    </source>
</evidence>
<dbReference type="EMBL" id="FPHE01000158">
    <property type="protein sequence ID" value="SFV66916.1"/>
    <property type="molecule type" value="Genomic_DNA"/>
</dbReference>
<sequence>MIGREKEIAILNESLHSNRAEMIAIYGRRRIGKTYLVEEFYKQENINMVSLIGQSNANMQIQLNNAKHRLFDEKGIDIDNAKNWSDIFYAIQEYHQQINSSYKYFVLFIDELPWIATAKSGFIGALSYSWNSYFEKYSNVTFVLCGSSASWMIKKVIEERGGLHQRITRQIPLYPFNLKESEAYLKKQGFLYLSRKEIVDLYIVLGGVAQYLSFLNPQKSISENINQLCFTVGGGLKNEFQTLFMALFGKNTIHQQIIKYIGSAKKRLFLASEIATKFNVKIEKIYLTLDELEMAGFVSQQNMYGRKRRDRRYMLTDSFCAFYLKWMENIPKNELLENENYWQFINSSQNWISWSGNSFESVCHKHILDIKKALGISGVRTQTSYWQEIGTEDKQGTQIDMLIQRADKTVMIVEIKYHNQPFSISKSYAQNLNHKIERFRQKDKKHNSIMLVMLTTYGLKSNSYSNIVNRQIDMNIFFE</sequence>
<dbReference type="Gene3D" id="3.40.50.300">
    <property type="entry name" value="P-loop containing nucleotide triphosphate hydrolases"/>
    <property type="match status" value="1"/>
</dbReference>
<dbReference type="GO" id="GO:0005524">
    <property type="term" value="F:ATP binding"/>
    <property type="evidence" value="ECO:0007669"/>
    <property type="project" value="InterPro"/>
</dbReference>
<dbReference type="PANTHER" id="PTHR34704">
    <property type="entry name" value="ATPASE"/>
    <property type="match status" value="1"/>
</dbReference>
<evidence type="ECO:0000313" key="3">
    <source>
        <dbReference type="EMBL" id="SFV66916.1"/>
    </source>
</evidence>
<dbReference type="SUPFAM" id="SSF46785">
    <property type="entry name" value="Winged helix' DNA-binding domain"/>
    <property type="match status" value="1"/>
</dbReference>